<feature type="compositionally biased region" description="Basic and acidic residues" evidence="1">
    <location>
        <begin position="1"/>
        <end position="12"/>
    </location>
</feature>
<dbReference type="Proteomes" id="UP001337655">
    <property type="component" value="Unassembled WGS sequence"/>
</dbReference>
<reference evidence="2 3" key="1">
    <citation type="submission" date="2023-08" db="EMBL/GenBank/DDBJ databases">
        <title>Black Yeasts Isolated from many extreme environments.</title>
        <authorList>
            <person name="Coleine C."/>
            <person name="Stajich J.E."/>
            <person name="Selbmann L."/>
        </authorList>
    </citation>
    <scope>NUCLEOTIDE SEQUENCE [LARGE SCALE GENOMIC DNA]</scope>
    <source>
        <strain evidence="2 3">CCFEE 5935</strain>
    </source>
</reference>
<dbReference type="GeneID" id="89926182"/>
<dbReference type="PANTHER" id="PTHR34213">
    <property type="entry name" value="NUCLEAR TRANSPORT FACTOR 2 (NTF2) FAMILY PROTEIN"/>
    <property type="match status" value="1"/>
</dbReference>
<dbReference type="PANTHER" id="PTHR34213:SF2">
    <property type="entry name" value="NUCLEAR TRANSPORT FACTOR 2 (NTF2) FAMILY PROTEIN"/>
    <property type="match status" value="1"/>
</dbReference>
<evidence type="ECO:0000256" key="1">
    <source>
        <dbReference type="SAM" id="MobiDB-lite"/>
    </source>
</evidence>
<dbReference type="RefSeq" id="XP_064659450.1">
    <property type="nucleotide sequence ID" value="XM_064802089.1"/>
</dbReference>
<evidence type="ECO:0000313" key="3">
    <source>
        <dbReference type="Proteomes" id="UP001337655"/>
    </source>
</evidence>
<evidence type="ECO:0000313" key="2">
    <source>
        <dbReference type="EMBL" id="KAK5170252.1"/>
    </source>
</evidence>
<feature type="region of interest" description="Disordered" evidence="1">
    <location>
        <begin position="1"/>
        <end position="37"/>
    </location>
</feature>
<keyword evidence="3" id="KW-1185">Reference proteome</keyword>
<accession>A0AAV9PDD4</accession>
<organism evidence="2 3">
    <name type="scientific">Saxophila tyrrhenica</name>
    <dbReference type="NCBI Taxonomy" id="1690608"/>
    <lineage>
        <taxon>Eukaryota</taxon>
        <taxon>Fungi</taxon>
        <taxon>Dikarya</taxon>
        <taxon>Ascomycota</taxon>
        <taxon>Pezizomycotina</taxon>
        <taxon>Dothideomycetes</taxon>
        <taxon>Dothideomycetidae</taxon>
        <taxon>Mycosphaerellales</taxon>
        <taxon>Extremaceae</taxon>
        <taxon>Saxophila</taxon>
    </lineage>
</organism>
<dbReference type="EMBL" id="JAVRRT010000007">
    <property type="protein sequence ID" value="KAK5170252.1"/>
    <property type="molecule type" value="Genomic_DNA"/>
</dbReference>
<name>A0AAV9PDD4_9PEZI</name>
<comment type="caution">
    <text evidence="2">The sequence shown here is derived from an EMBL/GenBank/DDBJ whole genome shotgun (WGS) entry which is preliminary data.</text>
</comment>
<proteinExistence type="predicted"/>
<gene>
    <name evidence="2" type="ORF">LTR77_004838</name>
</gene>
<protein>
    <submittedName>
        <fullName evidence="2">Uncharacterized protein</fullName>
    </submittedName>
</protein>
<dbReference type="AlphaFoldDB" id="A0AAV9PDD4"/>
<sequence>MTETTRDVHRNYEPAPDPEALTGRPDGGNDVEKNVDYEPHPEKSLQVSAEHQAIINGITNLYDGSCSEEDMKVYAEKAIYDDPWSYCDTRYKIAGQWWGLPVVFAKLQTHKTEVVLDNDNEIVFKMQHEYTLKPSALHLSKVVNSLVCLGLDENGKVKYHKEKWNEKDYSHEGLGKAMKTLNGDQLTHITKPPEWL</sequence>